<dbReference type="Gene3D" id="1.25.40.20">
    <property type="entry name" value="Ankyrin repeat-containing domain"/>
    <property type="match status" value="2"/>
</dbReference>
<dbReference type="InterPro" id="IPR036770">
    <property type="entry name" value="Ankyrin_rpt-contain_sf"/>
</dbReference>
<name>A0A6A6VK61_9PLEO</name>
<dbReference type="PROSITE" id="PS50088">
    <property type="entry name" value="ANK_REPEAT"/>
    <property type="match status" value="1"/>
</dbReference>
<dbReference type="Proteomes" id="UP000799440">
    <property type="component" value="Unassembled WGS sequence"/>
</dbReference>
<protein>
    <submittedName>
        <fullName evidence="4">Ankyrin</fullName>
    </submittedName>
</protein>
<dbReference type="PANTHER" id="PTHR24198:SF165">
    <property type="entry name" value="ANKYRIN REPEAT-CONTAINING PROTEIN-RELATED"/>
    <property type="match status" value="1"/>
</dbReference>
<dbReference type="Pfam" id="PF12796">
    <property type="entry name" value="Ank_2"/>
    <property type="match status" value="2"/>
</dbReference>
<accession>A0A6A6VK61</accession>
<keyword evidence="5" id="KW-1185">Reference proteome</keyword>
<evidence type="ECO:0000256" key="3">
    <source>
        <dbReference type="PROSITE-ProRule" id="PRU00023"/>
    </source>
</evidence>
<dbReference type="AlphaFoldDB" id="A0A6A6VK61"/>
<evidence type="ECO:0000256" key="2">
    <source>
        <dbReference type="ARBA" id="ARBA00023043"/>
    </source>
</evidence>
<evidence type="ECO:0000313" key="4">
    <source>
        <dbReference type="EMBL" id="KAF2750975.1"/>
    </source>
</evidence>
<dbReference type="SMART" id="SM00248">
    <property type="entry name" value="ANK"/>
    <property type="match status" value="5"/>
</dbReference>
<sequence length="269" mass="29458">MSSSQDLSEDIVAAIGSGDLTRLEDLYQPGISLDPIATHAARRGQPQVLDWCFGKGWTHPPTSYNSAFFLAATCGGSPQVFQVLLDHGWDLNAHYIESCGDALSSAVTNGNYDFAKWLLEHGHRVTPEEGIYGPGVLEWTVSGEHGSMEMLRLLLEYGIDTKESGAAISAADEGNLEALRLLIEYGIDLEERNMSWYAFDGERDDPEESQGTALYRACRQGRLECVRLLVDRGADPLAKDDGGTSCLGIANKRGHQHVVRLLEEMGVEE</sequence>
<keyword evidence="1" id="KW-0677">Repeat</keyword>
<dbReference type="PROSITE" id="PS50297">
    <property type="entry name" value="ANK_REP_REGION"/>
    <property type="match status" value="1"/>
</dbReference>
<proteinExistence type="predicted"/>
<evidence type="ECO:0000256" key="1">
    <source>
        <dbReference type="ARBA" id="ARBA00022737"/>
    </source>
</evidence>
<feature type="repeat" description="ANK" evidence="3">
    <location>
        <begin position="209"/>
        <end position="241"/>
    </location>
</feature>
<gene>
    <name evidence="4" type="ORF">M011DRAFT_464760</name>
</gene>
<dbReference type="OrthoDB" id="539213at2759"/>
<organism evidence="4 5">
    <name type="scientific">Sporormia fimetaria CBS 119925</name>
    <dbReference type="NCBI Taxonomy" id="1340428"/>
    <lineage>
        <taxon>Eukaryota</taxon>
        <taxon>Fungi</taxon>
        <taxon>Dikarya</taxon>
        <taxon>Ascomycota</taxon>
        <taxon>Pezizomycotina</taxon>
        <taxon>Dothideomycetes</taxon>
        <taxon>Pleosporomycetidae</taxon>
        <taxon>Pleosporales</taxon>
        <taxon>Sporormiaceae</taxon>
        <taxon>Sporormia</taxon>
    </lineage>
</organism>
<dbReference type="PANTHER" id="PTHR24198">
    <property type="entry name" value="ANKYRIN REPEAT AND PROTEIN KINASE DOMAIN-CONTAINING PROTEIN"/>
    <property type="match status" value="1"/>
</dbReference>
<reference evidence="4" key="1">
    <citation type="journal article" date="2020" name="Stud. Mycol.">
        <title>101 Dothideomycetes genomes: a test case for predicting lifestyles and emergence of pathogens.</title>
        <authorList>
            <person name="Haridas S."/>
            <person name="Albert R."/>
            <person name="Binder M."/>
            <person name="Bloem J."/>
            <person name="Labutti K."/>
            <person name="Salamov A."/>
            <person name="Andreopoulos B."/>
            <person name="Baker S."/>
            <person name="Barry K."/>
            <person name="Bills G."/>
            <person name="Bluhm B."/>
            <person name="Cannon C."/>
            <person name="Castanera R."/>
            <person name="Culley D."/>
            <person name="Daum C."/>
            <person name="Ezra D."/>
            <person name="Gonzalez J."/>
            <person name="Henrissat B."/>
            <person name="Kuo A."/>
            <person name="Liang C."/>
            <person name="Lipzen A."/>
            <person name="Lutzoni F."/>
            <person name="Magnuson J."/>
            <person name="Mondo S."/>
            <person name="Nolan M."/>
            <person name="Ohm R."/>
            <person name="Pangilinan J."/>
            <person name="Park H.-J."/>
            <person name="Ramirez L."/>
            <person name="Alfaro M."/>
            <person name="Sun H."/>
            <person name="Tritt A."/>
            <person name="Yoshinaga Y."/>
            <person name="Zwiers L.-H."/>
            <person name="Turgeon B."/>
            <person name="Goodwin S."/>
            <person name="Spatafora J."/>
            <person name="Crous P."/>
            <person name="Grigoriev I."/>
        </authorList>
    </citation>
    <scope>NUCLEOTIDE SEQUENCE</scope>
    <source>
        <strain evidence="4">CBS 119925</strain>
    </source>
</reference>
<evidence type="ECO:0000313" key="5">
    <source>
        <dbReference type="Proteomes" id="UP000799440"/>
    </source>
</evidence>
<dbReference type="InterPro" id="IPR002110">
    <property type="entry name" value="Ankyrin_rpt"/>
</dbReference>
<keyword evidence="2 3" id="KW-0040">ANK repeat</keyword>
<dbReference type="SUPFAM" id="SSF48403">
    <property type="entry name" value="Ankyrin repeat"/>
    <property type="match status" value="1"/>
</dbReference>
<dbReference type="EMBL" id="MU006563">
    <property type="protein sequence ID" value="KAF2750975.1"/>
    <property type="molecule type" value="Genomic_DNA"/>
</dbReference>